<proteinExistence type="predicted"/>
<comment type="caution">
    <text evidence="2">The sequence shown here is derived from an EMBL/GenBank/DDBJ whole genome shotgun (WGS) entry which is preliminary data.</text>
</comment>
<evidence type="ECO:0000256" key="1">
    <source>
        <dbReference type="SAM" id="MobiDB-lite"/>
    </source>
</evidence>
<reference evidence="2 3" key="1">
    <citation type="submission" date="2017-11" db="EMBL/GenBank/DDBJ databases">
        <title>De-novo sequencing of pomegranate (Punica granatum L.) genome.</title>
        <authorList>
            <person name="Akparov Z."/>
            <person name="Amiraslanov A."/>
            <person name="Hajiyeva S."/>
            <person name="Abbasov M."/>
            <person name="Kaur K."/>
            <person name="Hamwieh A."/>
            <person name="Solovyev V."/>
            <person name="Salamov A."/>
            <person name="Braich B."/>
            <person name="Kosarev P."/>
            <person name="Mahmoud A."/>
            <person name="Hajiyev E."/>
            <person name="Babayeva S."/>
            <person name="Izzatullayeva V."/>
            <person name="Mammadov A."/>
            <person name="Mammadov A."/>
            <person name="Sharifova S."/>
            <person name="Ojaghi J."/>
            <person name="Eynullazada K."/>
            <person name="Bayramov B."/>
            <person name="Abdulazimova A."/>
            <person name="Shahmuradov I."/>
        </authorList>
    </citation>
    <scope>NUCLEOTIDE SEQUENCE [LARGE SCALE GENOMIC DNA]</scope>
    <source>
        <strain evidence="3">cv. AG2017</strain>
        <tissue evidence="2">Leaf</tissue>
    </source>
</reference>
<dbReference type="AlphaFoldDB" id="A0A2I0KKE2"/>
<accession>A0A2I0KKE2</accession>
<sequence>MLGGSTSIPSLGEARPTSLHDKPPVPYMEGLATPPMSQGTLRAPILKISLLSLNLRPREELDVDTRSNSLRPNSISSAHDGPRSKRPFKT</sequence>
<name>A0A2I0KKE2_PUNGR</name>
<feature type="region of interest" description="Disordered" evidence="1">
    <location>
        <begin position="1"/>
        <end position="38"/>
    </location>
</feature>
<dbReference type="Proteomes" id="UP000233551">
    <property type="component" value="Unassembled WGS sequence"/>
</dbReference>
<feature type="compositionally biased region" description="Polar residues" evidence="1">
    <location>
        <begin position="66"/>
        <end position="77"/>
    </location>
</feature>
<evidence type="ECO:0000313" key="3">
    <source>
        <dbReference type="Proteomes" id="UP000233551"/>
    </source>
</evidence>
<feature type="region of interest" description="Disordered" evidence="1">
    <location>
        <begin position="57"/>
        <end position="90"/>
    </location>
</feature>
<dbReference type="EMBL" id="PGOL01000566">
    <property type="protein sequence ID" value="PKI68246.1"/>
    <property type="molecule type" value="Genomic_DNA"/>
</dbReference>
<protein>
    <submittedName>
        <fullName evidence="2">Uncharacterized protein</fullName>
    </submittedName>
</protein>
<organism evidence="2 3">
    <name type="scientific">Punica granatum</name>
    <name type="common">Pomegranate</name>
    <dbReference type="NCBI Taxonomy" id="22663"/>
    <lineage>
        <taxon>Eukaryota</taxon>
        <taxon>Viridiplantae</taxon>
        <taxon>Streptophyta</taxon>
        <taxon>Embryophyta</taxon>
        <taxon>Tracheophyta</taxon>
        <taxon>Spermatophyta</taxon>
        <taxon>Magnoliopsida</taxon>
        <taxon>eudicotyledons</taxon>
        <taxon>Gunneridae</taxon>
        <taxon>Pentapetalae</taxon>
        <taxon>rosids</taxon>
        <taxon>malvids</taxon>
        <taxon>Myrtales</taxon>
        <taxon>Lythraceae</taxon>
        <taxon>Punica</taxon>
    </lineage>
</organism>
<evidence type="ECO:0000313" key="2">
    <source>
        <dbReference type="EMBL" id="PKI68246.1"/>
    </source>
</evidence>
<gene>
    <name evidence="2" type="ORF">CRG98_011382</name>
</gene>
<keyword evidence="3" id="KW-1185">Reference proteome</keyword>